<dbReference type="PANTHER" id="PTHR47053:SF1">
    <property type="entry name" value="MUREIN DD-ENDOPEPTIDASE MEPH-RELATED"/>
    <property type="match status" value="1"/>
</dbReference>
<keyword evidence="3" id="KW-0378">Hydrolase</keyword>
<sequence>MKKQLLADTRKYMYTPYVWGGSSPSGFDCSGFVYYMFTTHGIAMQRDGSAVMAGWGAHVDRSSLMPGDLVFFETTDQGIVSHVGIYVGGGQFISATRSKGIYTQSMDTPYWSSHYRGARRYY</sequence>
<keyword evidence="2" id="KW-0645">Protease</keyword>
<keyword evidence="4" id="KW-0788">Thiol protease</keyword>
<name>A0ABT4Q997_9BACL</name>
<dbReference type="InterPro" id="IPR038765">
    <property type="entry name" value="Papain-like_cys_pep_sf"/>
</dbReference>
<organism evidence="6 7">
    <name type="scientific">Paenibacillus gyeongsangnamensis</name>
    <dbReference type="NCBI Taxonomy" id="3388067"/>
    <lineage>
        <taxon>Bacteria</taxon>
        <taxon>Bacillati</taxon>
        <taxon>Bacillota</taxon>
        <taxon>Bacilli</taxon>
        <taxon>Bacillales</taxon>
        <taxon>Paenibacillaceae</taxon>
        <taxon>Paenibacillus</taxon>
    </lineage>
</organism>
<accession>A0ABT4Q997</accession>
<comment type="caution">
    <text evidence="6">The sequence shown here is derived from an EMBL/GenBank/DDBJ whole genome shotgun (WGS) entry which is preliminary data.</text>
</comment>
<dbReference type="EMBL" id="JAQAGZ010000008">
    <property type="protein sequence ID" value="MCZ8513450.1"/>
    <property type="molecule type" value="Genomic_DNA"/>
</dbReference>
<feature type="domain" description="NlpC/P60" evidence="5">
    <location>
        <begin position="1"/>
        <end position="122"/>
    </location>
</feature>
<dbReference type="Gene3D" id="3.90.1720.10">
    <property type="entry name" value="endopeptidase domain like (from Nostoc punctiforme)"/>
    <property type="match status" value="1"/>
</dbReference>
<dbReference type="SUPFAM" id="SSF54001">
    <property type="entry name" value="Cysteine proteinases"/>
    <property type="match status" value="1"/>
</dbReference>
<dbReference type="PROSITE" id="PS51935">
    <property type="entry name" value="NLPC_P60"/>
    <property type="match status" value="1"/>
</dbReference>
<evidence type="ECO:0000256" key="4">
    <source>
        <dbReference type="ARBA" id="ARBA00022807"/>
    </source>
</evidence>
<dbReference type="PANTHER" id="PTHR47053">
    <property type="entry name" value="MUREIN DD-ENDOPEPTIDASE MEPH-RELATED"/>
    <property type="match status" value="1"/>
</dbReference>
<reference evidence="6 7" key="1">
    <citation type="submission" date="2022-12" db="EMBL/GenBank/DDBJ databases">
        <title>Draft genome sequence of Paenibacillus sp. dW9.</title>
        <authorList>
            <person name="Choi E.-W."/>
            <person name="Kim D.-U."/>
        </authorList>
    </citation>
    <scope>NUCLEOTIDE SEQUENCE [LARGE SCALE GENOMIC DNA]</scope>
    <source>
        <strain evidence="7">dW9</strain>
    </source>
</reference>
<evidence type="ECO:0000256" key="2">
    <source>
        <dbReference type="ARBA" id="ARBA00022670"/>
    </source>
</evidence>
<dbReference type="RefSeq" id="WP_269881974.1">
    <property type="nucleotide sequence ID" value="NZ_JAQAGZ010000008.1"/>
</dbReference>
<dbReference type="Pfam" id="PF00877">
    <property type="entry name" value="NLPC_P60"/>
    <property type="match status" value="1"/>
</dbReference>
<evidence type="ECO:0000256" key="1">
    <source>
        <dbReference type="ARBA" id="ARBA00007074"/>
    </source>
</evidence>
<evidence type="ECO:0000259" key="5">
    <source>
        <dbReference type="PROSITE" id="PS51935"/>
    </source>
</evidence>
<keyword evidence="7" id="KW-1185">Reference proteome</keyword>
<evidence type="ECO:0000256" key="3">
    <source>
        <dbReference type="ARBA" id="ARBA00022801"/>
    </source>
</evidence>
<dbReference type="InterPro" id="IPR000064">
    <property type="entry name" value="NLP_P60_dom"/>
</dbReference>
<gene>
    <name evidence="6" type="ORF">O9H85_13620</name>
</gene>
<dbReference type="Proteomes" id="UP001527882">
    <property type="component" value="Unassembled WGS sequence"/>
</dbReference>
<evidence type="ECO:0000313" key="7">
    <source>
        <dbReference type="Proteomes" id="UP001527882"/>
    </source>
</evidence>
<comment type="similarity">
    <text evidence="1">Belongs to the peptidase C40 family.</text>
</comment>
<proteinExistence type="inferred from homology"/>
<protein>
    <submittedName>
        <fullName evidence="6">C40 family peptidase</fullName>
    </submittedName>
</protein>
<dbReference type="InterPro" id="IPR051202">
    <property type="entry name" value="Peptidase_C40"/>
</dbReference>
<evidence type="ECO:0000313" key="6">
    <source>
        <dbReference type="EMBL" id="MCZ8513450.1"/>
    </source>
</evidence>